<dbReference type="InterPro" id="IPR000073">
    <property type="entry name" value="AB_hydrolase_1"/>
</dbReference>
<accession>A0A7H8QNM7</accession>
<protein>
    <recommendedName>
        <fullName evidence="1">AB hydrolase-1 domain-containing protein</fullName>
    </recommendedName>
</protein>
<dbReference type="Pfam" id="PF12697">
    <property type="entry name" value="Abhydrolase_6"/>
    <property type="match status" value="1"/>
</dbReference>
<dbReference type="OrthoDB" id="1263307at2759"/>
<feature type="domain" description="AB hydrolase-1" evidence="1">
    <location>
        <begin position="7"/>
        <end position="243"/>
    </location>
</feature>
<dbReference type="InterPro" id="IPR029058">
    <property type="entry name" value="AB_hydrolase_fold"/>
</dbReference>
<gene>
    <name evidence="2" type="ORF">TRUGW13939_02571</name>
</gene>
<dbReference type="SUPFAM" id="SSF53474">
    <property type="entry name" value="alpha/beta-Hydrolases"/>
    <property type="match status" value="1"/>
</dbReference>
<proteinExistence type="predicted"/>
<dbReference type="KEGG" id="trg:TRUGW13939_02571"/>
<organism evidence="2 3">
    <name type="scientific">Talaromyces rugulosus</name>
    <name type="common">Penicillium rugulosum</name>
    <dbReference type="NCBI Taxonomy" id="121627"/>
    <lineage>
        <taxon>Eukaryota</taxon>
        <taxon>Fungi</taxon>
        <taxon>Dikarya</taxon>
        <taxon>Ascomycota</taxon>
        <taxon>Pezizomycotina</taxon>
        <taxon>Eurotiomycetes</taxon>
        <taxon>Eurotiomycetidae</taxon>
        <taxon>Eurotiales</taxon>
        <taxon>Trichocomaceae</taxon>
        <taxon>Talaromyces</taxon>
        <taxon>Talaromyces sect. Islandici</taxon>
    </lineage>
</organism>
<sequence length="253" mass="27005">MSPKPSIVIIPGSFTGPELYTTLGSLLEGQGFEVFVGTLQSASRTAPEKPATMKEDAAYFRGVAEFLASQGKDVIVLGHSYGGIVATECVKGVTKAEREVQGKTGGVVRVLYLASVLGDIGQGSLEAMGGQLGPFIRILGDYMHMDGNAAAPVIYNDLPEKEALEWADRGKCHSTTSFLDPLTFSAVDHVPITYIHTERDNILIPEYQKACVEKLRKRNAKNVSTVNINTGHMPNVTAPEVTAKGIIDAIGAV</sequence>
<dbReference type="AlphaFoldDB" id="A0A7H8QNM7"/>
<dbReference type="Gene3D" id="3.40.50.1820">
    <property type="entry name" value="alpha/beta hydrolase"/>
    <property type="match status" value="1"/>
</dbReference>
<dbReference type="EMBL" id="CP055899">
    <property type="protein sequence ID" value="QKX55478.1"/>
    <property type="molecule type" value="Genomic_DNA"/>
</dbReference>
<keyword evidence="3" id="KW-1185">Reference proteome</keyword>
<dbReference type="RefSeq" id="XP_035341657.1">
    <property type="nucleotide sequence ID" value="XM_035485764.1"/>
</dbReference>
<dbReference type="PANTHER" id="PTHR37017">
    <property type="entry name" value="AB HYDROLASE-1 DOMAIN-CONTAINING PROTEIN-RELATED"/>
    <property type="match status" value="1"/>
</dbReference>
<dbReference type="GeneID" id="55990079"/>
<evidence type="ECO:0000259" key="1">
    <source>
        <dbReference type="Pfam" id="PF12697"/>
    </source>
</evidence>
<name>A0A7H8QNM7_TALRU</name>
<dbReference type="PANTHER" id="PTHR37017:SF13">
    <property type="entry name" value="AB HYDROLASE-1 DOMAIN-CONTAINING PROTEIN"/>
    <property type="match status" value="1"/>
</dbReference>
<dbReference type="InterPro" id="IPR052897">
    <property type="entry name" value="Sec-Metab_Biosynth_Hydrolase"/>
</dbReference>
<reference evidence="3" key="1">
    <citation type="submission" date="2020-06" db="EMBL/GenBank/DDBJ databases">
        <title>A chromosome-scale genome assembly of Talaromyces rugulosus W13939.</title>
        <authorList>
            <person name="Wang B."/>
            <person name="Guo L."/>
            <person name="Ye K."/>
            <person name="Wang L."/>
        </authorList>
    </citation>
    <scope>NUCLEOTIDE SEQUENCE [LARGE SCALE GENOMIC DNA]</scope>
    <source>
        <strain evidence="3">W13939</strain>
    </source>
</reference>
<evidence type="ECO:0000313" key="3">
    <source>
        <dbReference type="Proteomes" id="UP000509510"/>
    </source>
</evidence>
<evidence type="ECO:0000313" key="2">
    <source>
        <dbReference type="EMBL" id="QKX55478.1"/>
    </source>
</evidence>
<dbReference type="Proteomes" id="UP000509510">
    <property type="component" value="Chromosome II"/>
</dbReference>